<gene>
    <name evidence="1" type="ORF">ONZ43_g2114</name>
</gene>
<accession>A0ACC2J1S2</accession>
<sequence>MGDAELAEPISGAEDRLHSEPEATKPPPRKRRRIVISCTECHRRKQKCDRKLPCTNCQSRNKESSCRYETGTPIAKTDSKQTPSSLSLSLSNGSNHDRPSDPLDTKSAAAADFGYSANAGSSSTLGILRKIENAAGAPLDGMPSEIPSEESYDMRERYKSLIRQLPAKTYVEKLIDIYFHDVNWQYFGIDEPLIRDLMNKWYNLPFNVLSSSGPLALDPMLRALPSLLFQMVACALLYLPHETEKTFESLKYTSNMTFDDLSVEYSEAGMAILTLLGKRQMSIITVLAGWCRASLLKFSGMVTEAWHQVGTSIRDAQGIGLHRDQADPQPTAEDSSEEVMEKMWRAQHHRMVWLILMGWDLHTGAVLGRPTSIDHRLINRSSPIDAIIPKTVKRVPLVPRTDDDPPTPLTRGIWSWQVMKALRDIQDLEKEGPFPKDFSKVEKIHAEILDVKARTPPPFRSENPDTRFDHLPECWWLPYARAQLPQLHAFNILALHRPYVFTRAASRNEALQASLEMLESQRQQFAALDTAQHRTYSLFFGTFDAVVMVASIYILFPREHPELLDQARQHFQWAVDRFEKMAERNHLARSALGVLQAIWIRFKKAVGHGFLTCHCSETARAETEAASRWLSSQSEAHASSAASSHRTSNATSATPVASSSSTQPTPRTELNTPVGSGGTGPSPTSVLSDNGTLLSPEWALPTDFDFSSIMPMYPMGDIAYNDLTGVLGASIGGSSAPPTASWAAESSPPRNIPTIEPTTTTTGLGMPGLHTMPISQEQFPWQFGGEFGTDTIWNVLNQFPS</sequence>
<reference evidence="1" key="1">
    <citation type="submission" date="2022-11" db="EMBL/GenBank/DDBJ databases">
        <title>Genome Sequence of Nemania bipapillata.</title>
        <authorList>
            <person name="Buettner E."/>
        </authorList>
    </citation>
    <scope>NUCLEOTIDE SEQUENCE</scope>
    <source>
        <strain evidence="1">CP14</strain>
    </source>
</reference>
<comment type="caution">
    <text evidence="1">The sequence shown here is derived from an EMBL/GenBank/DDBJ whole genome shotgun (WGS) entry which is preliminary data.</text>
</comment>
<name>A0ACC2J1S2_9PEZI</name>
<organism evidence="1 2">
    <name type="scientific">Nemania bipapillata</name>
    <dbReference type="NCBI Taxonomy" id="110536"/>
    <lineage>
        <taxon>Eukaryota</taxon>
        <taxon>Fungi</taxon>
        <taxon>Dikarya</taxon>
        <taxon>Ascomycota</taxon>
        <taxon>Pezizomycotina</taxon>
        <taxon>Sordariomycetes</taxon>
        <taxon>Xylariomycetidae</taxon>
        <taxon>Xylariales</taxon>
        <taxon>Xylariaceae</taxon>
        <taxon>Nemania</taxon>
    </lineage>
</organism>
<keyword evidence="2" id="KW-1185">Reference proteome</keyword>
<dbReference type="Proteomes" id="UP001153334">
    <property type="component" value="Unassembled WGS sequence"/>
</dbReference>
<protein>
    <submittedName>
        <fullName evidence="1">Uncharacterized protein</fullName>
    </submittedName>
</protein>
<dbReference type="EMBL" id="JAPESX010000415">
    <property type="protein sequence ID" value="KAJ8121432.1"/>
    <property type="molecule type" value="Genomic_DNA"/>
</dbReference>
<evidence type="ECO:0000313" key="1">
    <source>
        <dbReference type="EMBL" id="KAJ8121432.1"/>
    </source>
</evidence>
<proteinExistence type="predicted"/>
<evidence type="ECO:0000313" key="2">
    <source>
        <dbReference type="Proteomes" id="UP001153334"/>
    </source>
</evidence>